<name>A0A1M7DT70_9FIRM</name>
<dbReference type="EMBL" id="FRAC01000064">
    <property type="protein sequence ID" value="SHL82711.1"/>
    <property type="molecule type" value="Genomic_DNA"/>
</dbReference>
<feature type="transmembrane region" description="Helical" evidence="1">
    <location>
        <begin position="32"/>
        <end position="54"/>
    </location>
</feature>
<keyword evidence="3" id="KW-1185">Reference proteome</keyword>
<dbReference type="OrthoDB" id="2056386at2"/>
<keyword evidence="1" id="KW-0472">Membrane</keyword>
<protein>
    <submittedName>
        <fullName evidence="2">Uncharacterized protein</fullName>
    </submittedName>
</protein>
<dbReference type="Proteomes" id="UP000184386">
    <property type="component" value="Unassembled WGS sequence"/>
</dbReference>
<feature type="transmembrane region" description="Helical" evidence="1">
    <location>
        <begin position="66"/>
        <end position="84"/>
    </location>
</feature>
<reference evidence="2 3" key="1">
    <citation type="submission" date="2016-11" db="EMBL/GenBank/DDBJ databases">
        <authorList>
            <person name="Jaros S."/>
            <person name="Januszkiewicz K."/>
            <person name="Wedrychowicz H."/>
        </authorList>
    </citation>
    <scope>NUCLEOTIDE SEQUENCE [LARGE SCALE GENOMIC DNA]</scope>
    <source>
        <strain evidence="2 3">DSM 15929</strain>
    </source>
</reference>
<evidence type="ECO:0000256" key="1">
    <source>
        <dbReference type="SAM" id="Phobius"/>
    </source>
</evidence>
<evidence type="ECO:0000313" key="2">
    <source>
        <dbReference type="EMBL" id="SHL82711.1"/>
    </source>
</evidence>
<proteinExistence type="predicted"/>
<keyword evidence="1" id="KW-0812">Transmembrane</keyword>
<gene>
    <name evidence="2" type="ORF">SAMN02745136_05777</name>
</gene>
<evidence type="ECO:0000313" key="3">
    <source>
        <dbReference type="Proteomes" id="UP000184386"/>
    </source>
</evidence>
<feature type="transmembrane region" description="Helical" evidence="1">
    <location>
        <begin position="5"/>
        <end position="26"/>
    </location>
</feature>
<accession>A0A1M7DT70</accession>
<sequence>MKNKVLSTIALITIFIIPLTVVFFWRPDNPNATALLIGYSIFIAFSFCYSLFLLIKKHLKDTNTKIALGVNSLYLAAILILVVIPRLI</sequence>
<organism evidence="2 3">
    <name type="scientific">Anaerocolumna jejuensis DSM 15929</name>
    <dbReference type="NCBI Taxonomy" id="1121322"/>
    <lineage>
        <taxon>Bacteria</taxon>
        <taxon>Bacillati</taxon>
        <taxon>Bacillota</taxon>
        <taxon>Clostridia</taxon>
        <taxon>Lachnospirales</taxon>
        <taxon>Lachnospiraceae</taxon>
        <taxon>Anaerocolumna</taxon>
    </lineage>
</organism>
<dbReference type="AlphaFoldDB" id="A0A1M7DT70"/>
<keyword evidence="1" id="KW-1133">Transmembrane helix</keyword>